<protein>
    <submittedName>
        <fullName evidence="1">Uncharacterized protein</fullName>
    </submittedName>
</protein>
<dbReference type="Proteomes" id="UP000054805">
    <property type="component" value="Unassembled WGS sequence"/>
</dbReference>
<name>A0A0V1JGB2_TRIPS</name>
<evidence type="ECO:0000313" key="2">
    <source>
        <dbReference type="Proteomes" id="UP000054805"/>
    </source>
</evidence>
<comment type="caution">
    <text evidence="1">The sequence shown here is derived from an EMBL/GenBank/DDBJ whole genome shotgun (WGS) entry which is preliminary data.</text>
</comment>
<sequence>MRSFVNHKIKKCKYKCNHLRLWYHIVDFGFKFQNQPPCKILLTIFLKINFKSEDKMKIEKFVLIGNI</sequence>
<accession>A0A0V1JGB2</accession>
<dbReference type="AlphaFoldDB" id="A0A0V1JGB2"/>
<gene>
    <name evidence="1" type="ORF">T4B_8084</name>
</gene>
<organism evidence="1 2">
    <name type="scientific">Trichinella pseudospiralis</name>
    <name type="common">Parasitic roundworm</name>
    <dbReference type="NCBI Taxonomy" id="6337"/>
    <lineage>
        <taxon>Eukaryota</taxon>
        <taxon>Metazoa</taxon>
        <taxon>Ecdysozoa</taxon>
        <taxon>Nematoda</taxon>
        <taxon>Enoplea</taxon>
        <taxon>Dorylaimia</taxon>
        <taxon>Trichinellida</taxon>
        <taxon>Trichinellidae</taxon>
        <taxon>Trichinella</taxon>
    </lineage>
</organism>
<proteinExistence type="predicted"/>
<keyword evidence="2" id="KW-1185">Reference proteome</keyword>
<evidence type="ECO:0000313" key="1">
    <source>
        <dbReference type="EMBL" id="KRZ34055.1"/>
    </source>
</evidence>
<reference evidence="1 2" key="1">
    <citation type="submission" date="2015-01" db="EMBL/GenBank/DDBJ databases">
        <title>Evolution of Trichinella species and genotypes.</title>
        <authorList>
            <person name="Korhonen P.K."/>
            <person name="Edoardo P."/>
            <person name="Giuseppe L.R."/>
            <person name="Gasser R.B."/>
        </authorList>
    </citation>
    <scope>NUCLEOTIDE SEQUENCE [LARGE SCALE GENOMIC DNA]</scope>
    <source>
        <strain evidence="1">ISS588</strain>
    </source>
</reference>
<dbReference type="EMBL" id="JYDS01000005">
    <property type="protein sequence ID" value="KRZ34055.1"/>
    <property type="molecule type" value="Genomic_DNA"/>
</dbReference>